<accession>A0A6J8DHI1</accession>
<sequence length="158" mass="18553">MFENFVRQFLLLSEIGVKVVRVFLESKYQPDDFETFLENNKTLIYHLNDNRKIGCCICVNLPRQQVIRKAQFDKLFVSNGQPCQTTTQNCHCKVSAKPYIQLVEIDLTLLSTLLINCFTLTQQQKDCVKDIRENRNEISHFAHTNDIDDITFNTMWEK</sequence>
<reference evidence="1 2" key="1">
    <citation type="submission" date="2020-06" db="EMBL/GenBank/DDBJ databases">
        <authorList>
            <person name="Li R."/>
            <person name="Bekaert M."/>
        </authorList>
    </citation>
    <scope>NUCLEOTIDE SEQUENCE [LARGE SCALE GENOMIC DNA]</scope>
    <source>
        <strain evidence="2">wild</strain>
    </source>
</reference>
<dbReference type="AlphaFoldDB" id="A0A6J8DHI1"/>
<evidence type="ECO:0008006" key="3">
    <source>
        <dbReference type="Google" id="ProtNLM"/>
    </source>
</evidence>
<protein>
    <recommendedName>
        <fullName evidence="3">DZIP3-like HEPN domain-containing protein</fullName>
    </recommendedName>
</protein>
<gene>
    <name evidence="1" type="ORF">MCOR_40032</name>
</gene>
<proteinExistence type="predicted"/>
<keyword evidence="2" id="KW-1185">Reference proteome</keyword>
<organism evidence="1 2">
    <name type="scientific">Mytilus coruscus</name>
    <name type="common">Sea mussel</name>
    <dbReference type="NCBI Taxonomy" id="42192"/>
    <lineage>
        <taxon>Eukaryota</taxon>
        <taxon>Metazoa</taxon>
        <taxon>Spiralia</taxon>
        <taxon>Lophotrochozoa</taxon>
        <taxon>Mollusca</taxon>
        <taxon>Bivalvia</taxon>
        <taxon>Autobranchia</taxon>
        <taxon>Pteriomorphia</taxon>
        <taxon>Mytilida</taxon>
        <taxon>Mytiloidea</taxon>
        <taxon>Mytilidae</taxon>
        <taxon>Mytilinae</taxon>
        <taxon>Mytilus</taxon>
    </lineage>
</organism>
<dbReference type="OrthoDB" id="6155994at2759"/>
<dbReference type="EMBL" id="CACVKT020007228">
    <property type="protein sequence ID" value="CAC5406460.1"/>
    <property type="molecule type" value="Genomic_DNA"/>
</dbReference>
<dbReference type="Proteomes" id="UP000507470">
    <property type="component" value="Unassembled WGS sequence"/>
</dbReference>
<evidence type="ECO:0000313" key="2">
    <source>
        <dbReference type="Proteomes" id="UP000507470"/>
    </source>
</evidence>
<name>A0A6J8DHI1_MYTCO</name>
<evidence type="ECO:0000313" key="1">
    <source>
        <dbReference type="EMBL" id="CAC5406460.1"/>
    </source>
</evidence>